<dbReference type="InterPro" id="IPR002625">
    <property type="entry name" value="Smr_dom"/>
</dbReference>
<evidence type="ECO:0000256" key="4">
    <source>
        <dbReference type="ARBA" id="ARBA00022989"/>
    </source>
</evidence>
<sequence length="534" mass="61618">MDNKFIYKTGEQGIKYVPKYDLHGCSKKQAYKEVNNVILKCSELEISSVNFITGKGNHQNINGERAVLFKTFPEWLNDPKLSSLIKDCVRGDGSYKVYLKIEENKTIKNAKKNKNNVKKIEENKKDVKEIKKNVKVIKENKKVVKEINDVKEIKENKKDVKEIKKNVKVIKENKKVVKEIKENKKDVKEIKKNVKVIKENKKVVKEIKENKKDVKEIKGNKKDVKENKKGVKEIKEIKKVVQEIKENKDKKKVKKNKKKKNAKNVVKAEIMEKKFVETNDFVTEIKTEPKTKIFTKVLRRLSALFQSFRSKQFSSPLPPPNHFSSSSLIQEHFSSPSPPPSPPPTLPLVASNNNETSTIKPVKSPHFSQYYFNTYKVVKDLEVQGFTRGQAESIMRGMEAKLINSSENSLTQREVTSLDQKLHDDIGKMKHLIQLDINDYKADIREEQKKLEIKIQEINNKFTITYGDIRTDVEALKWEITRMALMGIFGSTVFALGVMFFISYKKSKEISTKDSIKNTKANNGSTTNEILLNY</sequence>
<dbReference type="AlphaFoldDB" id="A0A9W4WP42"/>
<feature type="transmembrane region" description="Helical" evidence="10">
    <location>
        <begin position="483"/>
        <end position="504"/>
    </location>
</feature>
<dbReference type="SUPFAM" id="SSF160443">
    <property type="entry name" value="SMR domain-like"/>
    <property type="match status" value="1"/>
</dbReference>
<feature type="region of interest" description="Disordered" evidence="9">
    <location>
        <begin position="311"/>
        <end position="352"/>
    </location>
</feature>
<dbReference type="Gene3D" id="1.20.5.340">
    <property type="match status" value="1"/>
</dbReference>
<evidence type="ECO:0000256" key="6">
    <source>
        <dbReference type="ARBA" id="ARBA00023128"/>
    </source>
</evidence>
<evidence type="ECO:0000256" key="5">
    <source>
        <dbReference type="ARBA" id="ARBA00023054"/>
    </source>
</evidence>
<protein>
    <submittedName>
        <fullName evidence="12">4198_t:CDS:1</fullName>
    </submittedName>
</protein>
<keyword evidence="13" id="KW-1185">Reference proteome</keyword>
<dbReference type="Proteomes" id="UP001153678">
    <property type="component" value="Unassembled WGS sequence"/>
</dbReference>
<evidence type="ECO:0000313" key="13">
    <source>
        <dbReference type="Proteomes" id="UP001153678"/>
    </source>
</evidence>
<evidence type="ECO:0000313" key="12">
    <source>
        <dbReference type="EMBL" id="CAI2176461.1"/>
    </source>
</evidence>
<dbReference type="InterPro" id="IPR036063">
    <property type="entry name" value="Smr_dom_sf"/>
</dbReference>
<gene>
    <name evidence="12" type="ORF">FWILDA_LOCUS7593</name>
</gene>
<dbReference type="GO" id="GO:0016020">
    <property type="term" value="C:membrane"/>
    <property type="evidence" value="ECO:0007669"/>
    <property type="project" value="UniProtKB-SubCell"/>
</dbReference>
<dbReference type="GO" id="GO:0005739">
    <property type="term" value="C:mitochondrion"/>
    <property type="evidence" value="ECO:0007669"/>
    <property type="project" value="UniProtKB-SubCell"/>
</dbReference>
<evidence type="ECO:0000256" key="2">
    <source>
        <dbReference type="ARBA" id="ARBA00004370"/>
    </source>
</evidence>
<keyword evidence="6" id="KW-0496">Mitochondrion</keyword>
<evidence type="ECO:0000256" key="10">
    <source>
        <dbReference type="SAM" id="Phobius"/>
    </source>
</evidence>
<keyword evidence="7 10" id="KW-0472">Membrane</keyword>
<feature type="compositionally biased region" description="Pro residues" evidence="9">
    <location>
        <begin position="336"/>
        <end position="346"/>
    </location>
</feature>
<feature type="compositionally biased region" description="Polar residues" evidence="9">
    <location>
        <begin position="322"/>
        <end position="333"/>
    </location>
</feature>
<dbReference type="PANTHER" id="PTHR14360">
    <property type="entry name" value="PROTEIN FMP32, MITOCHONDRIAL"/>
    <property type="match status" value="1"/>
</dbReference>
<feature type="domain" description="Smr" evidence="11">
    <location>
        <begin position="21"/>
        <end position="88"/>
    </location>
</feature>
<proteinExistence type="predicted"/>
<evidence type="ECO:0000256" key="9">
    <source>
        <dbReference type="SAM" id="MobiDB-lite"/>
    </source>
</evidence>
<keyword evidence="4 10" id="KW-1133">Transmembrane helix</keyword>
<keyword evidence="3 10" id="KW-0812">Transmembrane</keyword>
<comment type="subcellular location">
    <subcellularLocation>
        <location evidence="2">Membrane</location>
    </subcellularLocation>
    <subcellularLocation>
        <location evidence="1">Mitochondrion</location>
    </subcellularLocation>
</comment>
<dbReference type="Gene3D" id="3.30.1370.110">
    <property type="match status" value="1"/>
</dbReference>
<dbReference type="Pfam" id="PF07798">
    <property type="entry name" value="CCDC90-like"/>
    <property type="match status" value="1"/>
</dbReference>
<evidence type="ECO:0000256" key="8">
    <source>
        <dbReference type="SAM" id="Coils"/>
    </source>
</evidence>
<keyword evidence="5 8" id="KW-0175">Coiled coil</keyword>
<name>A0A9W4WP42_9GLOM</name>
<evidence type="ECO:0000256" key="3">
    <source>
        <dbReference type="ARBA" id="ARBA00022692"/>
    </source>
</evidence>
<dbReference type="InterPro" id="IPR024461">
    <property type="entry name" value="CCDC90-like"/>
</dbReference>
<evidence type="ECO:0000256" key="1">
    <source>
        <dbReference type="ARBA" id="ARBA00004173"/>
    </source>
</evidence>
<evidence type="ECO:0000256" key="7">
    <source>
        <dbReference type="ARBA" id="ARBA00023136"/>
    </source>
</evidence>
<reference evidence="12" key="1">
    <citation type="submission" date="2022-08" db="EMBL/GenBank/DDBJ databases">
        <authorList>
            <person name="Kallberg Y."/>
            <person name="Tangrot J."/>
            <person name="Rosling A."/>
        </authorList>
    </citation>
    <scope>NUCLEOTIDE SEQUENCE</scope>
    <source>
        <strain evidence="12">Wild A</strain>
    </source>
</reference>
<organism evidence="12 13">
    <name type="scientific">Funneliformis geosporum</name>
    <dbReference type="NCBI Taxonomy" id="1117311"/>
    <lineage>
        <taxon>Eukaryota</taxon>
        <taxon>Fungi</taxon>
        <taxon>Fungi incertae sedis</taxon>
        <taxon>Mucoromycota</taxon>
        <taxon>Glomeromycotina</taxon>
        <taxon>Glomeromycetes</taxon>
        <taxon>Glomerales</taxon>
        <taxon>Glomeraceae</taxon>
        <taxon>Funneliformis</taxon>
    </lineage>
</organism>
<dbReference type="PANTHER" id="PTHR14360:SF12">
    <property type="entry name" value="MOZ PROTEIN REPRESENTS A CHROMATIN-ASSOCIATED ACETYLTRANSFERASE"/>
    <property type="match status" value="1"/>
</dbReference>
<feature type="coiled-coil region" evidence="8">
    <location>
        <begin position="110"/>
        <end position="261"/>
    </location>
</feature>
<accession>A0A9W4WP42</accession>
<dbReference type="Pfam" id="PF01713">
    <property type="entry name" value="Smr"/>
    <property type="match status" value="1"/>
</dbReference>
<evidence type="ECO:0000259" key="11">
    <source>
        <dbReference type="Pfam" id="PF01713"/>
    </source>
</evidence>
<comment type="caution">
    <text evidence="12">The sequence shown here is derived from an EMBL/GenBank/DDBJ whole genome shotgun (WGS) entry which is preliminary data.</text>
</comment>
<dbReference type="EMBL" id="CAMKVN010001507">
    <property type="protein sequence ID" value="CAI2176461.1"/>
    <property type="molecule type" value="Genomic_DNA"/>
</dbReference>
<dbReference type="OrthoDB" id="1552at2759"/>